<evidence type="ECO:0000313" key="3">
    <source>
        <dbReference type="EMBL" id="GJN05889.1"/>
    </source>
</evidence>
<sequence>MALTCGFLISSLGTVTVSTPFSMAACTWSVLAPRGSRNRLWNLPLLRSTWRHASSLPASSRAGRSPEMTSTSPSSTSTLASSFFTPGRSTLNTCAAGVSFQSMRTLVRTGHRSASGRTTPNGSASAQKSSDIGSNTLAPLRTNDIIN</sequence>
<dbReference type="Proteomes" id="UP001054889">
    <property type="component" value="Unassembled WGS sequence"/>
</dbReference>
<feature type="compositionally biased region" description="Polar residues" evidence="1">
    <location>
        <begin position="115"/>
        <end position="137"/>
    </location>
</feature>
<reference evidence="3" key="2">
    <citation type="submission" date="2021-12" db="EMBL/GenBank/DDBJ databases">
        <title>Resequencing data analysis of finger millet.</title>
        <authorList>
            <person name="Hatakeyama M."/>
            <person name="Aluri S."/>
            <person name="Balachadran M.T."/>
            <person name="Sivarajan S.R."/>
            <person name="Poveda L."/>
            <person name="Shimizu-Inatsugi R."/>
            <person name="Schlapbach R."/>
            <person name="Sreeman S.M."/>
            <person name="Shimizu K.K."/>
        </authorList>
    </citation>
    <scope>NUCLEOTIDE SEQUENCE</scope>
</reference>
<proteinExistence type="predicted"/>
<keyword evidence="4" id="KW-1185">Reference proteome</keyword>
<feature type="chain" id="PRO_5043641097" description="Secreted protein" evidence="2">
    <location>
        <begin position="19"/>
        <end position="147"/>
    </location>
</feature>
<evidence type="ECO:0008006" key="5">
    <source>
        <dbReference type="Google" id="ProtNLM"/>
    </source>
</evidence>
<keyword evidence="2" id="KW-0732">Signal</keyword>
<evidence type="ECO:0000313" key="4">
    <source>
        <dbReference type="Proteomes" id="UP001054889"/>
    </source>
</evidence>
<comment type="caution">
    <text evidence="3">The sequence shown here is derived from an EMBL/GenBank/DDBJ whole genome shotgun (WGS) entry which is preliminary data.</text>
</comment>
<gene>
    <name evidence="3" type="primary">ga23561</name>
    <name evidence="3" type="ORF">PR202_ga23561</name>
</gene>
<evidence type="ECO:0000256" key="1">
    <source>
        <dbReference type="SAM" id="MobiDB-lite"/>
    </source>
</evidence>
<accession>A0AAV5D5H2</accession>
<feature type="region of interest" description="Disordered" evidence="1">
    <location>
        <begin position="108"/>
        <end position="147"/>
    </location>
</feature>
<organism evidence="3 4">
    <name type="scientific">Eleusine coracana subsp. coracana</name>
    <dbReference type="NCBI Taxonomy" id="191504"/>
    <lineage>
        <taxon>Eukaryota</taxon>
        <taxon>Viridiplantae</taxon>
        <taxon>Streptophyta</taxon>
        <taxon>Embryophyta</taxon>
        <taxon>Tracheophyta</taxon>
        <taxon>Spermatophyta</taxon>
        <taxon>Magnoliopsida</taxon>
        <taxon>Liliopsida</taxon>
        <taxon>Poales</taxon>
        <taxon>Poaceae</taxon>
        <taxon>PACMAD clade</taxon>
        <taxon>Chloridoideae</taxon>
        <taxon>Cynodonteae</taxon>
        <taxon>Eleusininae</taxon>
        <taxon>Eleusine</taxon>
    </lineage>
</organism>
<feature type="compositionally biased region" description="Low complexity" evidence="1">
    <location>
        <begin position="69"/>
        <end position="81"/>
    </location>
</feature>
<feature type="signal peptide" evidence="2">
    <location>
        <begin position="1"/>
        <end position="18"/>
    </location>
</feature>
<feature type="region of interest" description="Disordered" evidence="1">
    <location>
        <begin position="56"/>
        <end position="81"/>
    </location>
</feature>
<dbReference type="AlphaFoldDB" id="A0AAV5D5H2"/>
<protein>
    <recommendedName>
        <fullName evidence="5">Secreted protein</fullName>
    </recommendedName>
</protein>
<name>A0AAV5D5H2_ELECO</name>
<evidence type="ECO:0000256" key="2">
    <source>
        <dbReference type="SAM" id="SignalP"/>
    </source>
</evidence>
<dbReference type="EMBL" id="BQKI01000012">
    <property type="protein sequence ID" value="GJN05889.1"/>
    <property type="molecule type" value="Genomic_DNA"/>
</dbReference>
<reference evidence="3" key="1">
    <citation type="journal article" date="2018" name="DNA Res.">
        <title>Multiple hybrid de novo genome assembly of finger millet, an orphan allotetraploid crop.</title>
        <authorList>
            <person name="Hatakeyama M."/>
            <person name="Aluri S."/>
            <person name="Balachadran M.T."/>
            <person name="Sivarajan S.R."/>
            <person name="Patrignani A."/>
            <person name="Gruter S."/>
            <person name="Poveda L."/>
            <person name="Shimizu-Inatsugi R."/>
            <person name="Baeten J."/>
            <person name="Francoijs K.J."/>
            <person name="Nataraja K.N."/>
            <person name="Reddy Y.A.N."/>
            <person name="Phadnis S."/>
            <person name="Ravikumar R.L."/>
            <person name="Schlapbach R."/>
            <person name="Sreeman S.M."/>
            <person name="Shimizu K.K."/>
        </authorList>
    </citation>
    <scope>NUCLEOTIDE SEQUENCE</scope>
</reference>